<protein>
    <submittedName>
        <fullName evidence="1">Uncharacterized protein</fullName>
    </submittedName>
</protein>
<comment type="caution">
    <text evidence="1">The sequence shown here is derived from an EMBL/GenBank/DDBJ whole genome shotgun (WGS) entry which is preliminary data.</text>
</comment>
<dbReference type="AlphaFoldDB" id="A0A9D9IWJ9"/>
<reference evidence="1" key="1">
    <citation type="submission" date="2020-10" db="EMBL/GenBank/DDBJ databases">
        <authorList>
            <person name="Gilroy R."/>
        </authorList>
    </citation>
    <scope>NUCLEOTIDE SEQUENCE</scope>
    <source>
        <strain evidence="1">2478</strain>
    </source>
</reference>
<accession>A0A9D9IWJ9</accession>
<reference evidence="1" key="2">
    <citation type="journal article" date="2021" name="PeerJ">
        <title>Extensive microbial diversity within the chicken gut microbiome revealed by metagenomics and culture.</title>
        <authorList>
            <person name="Gilroy R."/>
            <person name="Ravi A."/>
            <person name="Getino M."/>
            <person name="Pursley I."/>
            <person name="Horton D.L."/>
            <person name="Alikhan N.F."/>
            <person name="Baker D."/>
            <person name="Gharbi K."/>
            <person name="Hall N."/>
            <person name="Watson M."/>
            <person name="Adriaenssens E.M."/>
            <person name="Foster-Nyarko E."/>
            <person name="Jarju S."/>
            <person name="Secka A."/>
            <person name="Antonio M."/>
            <person name="Oren A."/>
            <person name="Chaudhuri R.R."/>
            <person name="La Ragione R."/>
            <person name="Hildebrand F."/>
            <person name="Pallen M.J."/>
        </authorList>
    </citation>
    <scope>NUCLEOTIDE SEQUENCE</scope>
    <source>
        <strain evidence="1">2478</strain>
    </source>
</reference>
<sequence length="75" mass="8802">MDTDRFELFATLLEKEKVYMDPGVTFRRMCKWIGVEPSEADAFLMEELGYHGDDILKAYREGNASYMHEKYGIEL</sequence>
<evidence type="ECO:0000313" key="2">
    <source>
        <dbReference type="Proteomes" id="UP000823771"/>
    </source>
</evidence>
<evidence type="ECO:0000313" key="1">
    <source>
        <dbReference type="EMBL" id="MBO8479351.1"/>
    </source>
</evidence>
<dbReference type="EMBL" id="JADILZ010000106">
    <property type="protein sequence ID" value="MBO8479351.1"/>
    <property type="molecule type" value="Genomic_DNA"/>
</dbReference>
<gene>
    <name evidence="1" type="ORF">IAB80_10780</name>
</gene>
<proteinExistence type="predicted"/>
<organism evidence="1 2">
    <name type="scientific">Candidatus Cryptobacteroides excrementipullorum</name>
    <dbReference type="NCBI Taxonomy" id="2840761"/>
    <lineage>
        <taxon>Bacteria</taxon>
        <taxon>Pseudomonadati</taxon>
        <taxon>Bacteroidota</taxon>
        <taxon>Bacteroidia</taxon>
        <taxon>Bacteroidales</taxon>
        <taxon>Candidatus Cryptobacteroides</taxon>
    </lineage>
</organism>
<dbReference type="Proteomes" id="UP000823771">
    <property type="component" value="Unassembled WGS sequence"/>
</dbReference>
<name>A0A9D9IWJ9_9BACT</name>